<proteinExistence type="predicted"/>
<dbReference type="Proteomes" id="UP001195624">
    <property type="component" value="Unassembled WGS sequence"/>
</dbReference>
<comment type="caution">
    <text evidence="1">The sequence shown here is derived from an EMBL/GenBank/DDBJ whole genome shotgun (WGS) entry which is preliminary data.</text>
</comment>
<evidence type="ECO:0000313" key="1">
    <source>
        <dbReference type="EMBL" id="MBP2171671.1"/>
    </source>
</evidence>
<name>A0ABS4PHT5_9GAMM</name>
<gene>
    <name evidence="1" type="ORF">J2125_004967</name>
</gene>
<reference evidence="1 2" key="1">
    <citation type="submission" date="2021-03" db="EMBL/GenBank/DDBJ databases">
        <authorList>
            <person name="D'Agostino P."/>
            <person name="Huntemann M."/>
            <person name="Clum A."/>
            <person name="Spunde A."/>
            <person name="Palaniappan K."/>
            <person name="Ritter S."/>
            <person name="Mikhailova N."/>
            <person name="Chen I.-M."/>
            <person name="Stamatis D."/>
            <person name="Reddy T."/>
            <person name="O'Malley R."/>
            <person name="Daum C."/>
            <person name="Shapiro N."/>
            <person name="Ivanova N."/>
            <person name="Kyrpides N."/>
            <person name="Woyke T."/>
        </authorList>
    </citation>
    <scope>NUCLEOTIDE SEQUENCE [LARGE SCALE GENOMIC DNA]</scope>
    <source>
        <strain evidence="1 2">WS4403</strain>
    </source>
</reference>
<organism evidence="1 2">
    <name type="scientific">Winslowiella toletana</name>
    <dbReference type="NCBI Taxonomy" id="92490"/>
    <lineage>
        <taxon>Bacteria</taxon>
        <taxon>Pseudomonadati</taxon>
        <taxon>Pseudomonadota</taxon>
        <taxon>Gammaproteobacteria</taxon>
        <taxon>Enterobacterales</taxon>
        <taxon>Erwiniaceae</taxon>
        <taxon>Winslowiella</taxon>
    </lineage>
</organism>
<dbReference type="RefSeq" id="WP_209499572.1">
    <property type="nucleotide sequence ID" value="NZ_JAGGMQ010000002.1"/>
</dbReference>
<protein>
    <recommendedName>
        <fullName evidence="3">N-acetyltransferase domain-containing protein</fullName>
    </recommendedName>
</protein>
<keyword evidence="2" id="KW-1185">Reference proteome</keyword>
<accession>A0ABS4PHT5</accession>
<evidence type="ECO:0008006" key="3">
    <source>
        <dbReference type="Google" id="ProtNLM"/>
    </source>
</evidence>
<dbReference type="EMBL" id="JAGGMQ010000002">
    <property type="protein sequence ID" value="MBP2171671.1"/>
    <property type="molecule type" value="Genomic_DNA"/>
</dbReference>
<evidence type="ECO:0000313" key="2">
    <source>
        <dbReference type="Proteomes" id="UP001195624"/>
    </source>
</evidence>
<sequence>MATEKEHLERREIALALARVQIAIVFGDVLPVDDVELAHITPADCERVRLSWRSHPERQKITFNWLRHHNKRRDRLDVTIHCLGELCGIMLARHSRRRINVNLRYVESSPYPHPLAGYILPVALIIAESFADAYGAMQVTVSQPDRALVPHYRQQGYELTAADRSREKRGCPIRAKILVKTL</sequence>
<reference evidence="2" key="2">
    <citation type="submission" date="2023-07" db="EMBL/GenBank/DDBJ databases">
        <title>Genome mining of underrepresented organisms for secondary metabolites.</title>
        <authorList>
            <person name="D'Agostino P.M."/>
        </authorList>
    </citation>
    <scope>NUCLEOTIDE SEQUENCE [LARGE SCALE GENOMIC DNA]</scope>
    <source>
        <strain evidence="2">WS4403</strain>
    </source>
</reference>